<evidence type="ECO:0000256" key="1">
    <source>
        <dbReference type="ARBA" id="ARBA00004571"/>
    </source>
</evidence>
<dbReference type="NCBIfam" id="TIGR04057">
    <property type="entry name" value="SusC_RagA_signa"/>
    <property type="match status" value="1"/>
</dbReference>
<evidence type="ECO:0000256" key="2">
    <source>
        <dbReference type="ARBA" id="ARBA00022448"/>
    </source>
</evidence>
<dbReference type="SUPFAM" id="SSF49464">
    <property type="entry name" value="Carboxypeptidase regulatory domain-like"/>
    <property type="match status" value="1"/>
</dbReference>
<dbReference type="EMBL" id="QGDT01000006">
    <property type="protein sequence ID" value="PWJ57603.1"/>
    <property type="molecule type" value="Genomic_DNA"/>
</dbReference>
<keyword evidence="8" id="KW-0732">Signal</keyword>
<dbReference type="NCBIfam" id="TIGR04056">
    <property type="entry name" value="OMP_RagA_SusC"/>
    <property type="match status" value="1"/>
</dbReference>
<dbReference type="RefSeq" id="WP_109674767.1">
    <property type="nucleotide sequence ID" value="NZ_QGDT01000006.1"/>
</dbReference>
<name>A0A316AIQ4_9BACT</name>
<evidence type="ECO:0000256" key="8">
    <source>
        <dbReference type="SAM" id="SignalP"/>
    </source>
</evidence>
<evidence type="ECO:0000256" key="7">
    <source>
        <dbReference type="PROSITE-ProRule" id="PRU01360"/>
    </source>
</evidence>
<accession>A0A316AIQ4</accession>
<dbReference type="Pfam" id="PF13715">
    <property type="entry name" value="CarbopepD_reg_2"/>
    <property type="match status" value="1"/>
</dbReference>
<evidence type="ECO:0000313" key="10">
    <source>
        <dbReference type="EMBL" id="PWJ57603.1"/>
    </source>
</evidence>
<protein>
    <submittedName>
        <fullName evidence="10">TonB-linked SusC/RagA family outer membrane protein</fullName>
    </submittedName>
</protein>
<dbReference type="InterPro" id="IPR037066">
    <property type="entry name" value="Plug_dom_sf"/>
</dbReference>
<dbReference type="Gene3D" id="2.60.40.1120">
    <property type="entry name" value="Carboxypeptidase-like, regulatory domain"/>
    <property type="match status" value="1"/>
</dbReference>
<dbReference type="Gene3D" id="2.40.170.20">
    <property type="entry name" value="TonB-dependent receptor, beta-barrel domain"/>
    <property type="match status" value="1"/>
</dbReference>
<dbReference type="InterPro" id="IPR023996">
    <property type="entry name" value="TonB-dep_OMP_SusC/RagA"/>
</dbReference>
<proteinExistence type="inferred from homology"/>
<dbReference type="Pfam" id="PF07715">
    <property type="entry name" value="Plug"/>
    <property type="match status" value="1"/>
</dbReference>
<dbReference type="InterPro" id="IPR012910">
    <property type="entry name" value="Plug_dom"/>
</dbReference>
<comment type="subcellular location">
    <subcellularLocation>
        <location evidence="1 7">Cell outer membrane</location>
        <topology evidence="1 7">Multi-pass membrane protein</topology>
    </subcellularLocation>
</comment>
<dbReference type="PROSITE" id="PS52016">
    <property type="entry name" value="TONB_DEPENDENT_REC_3"/>
    <property type="match status" value="1"/>
</dbReference>
<sequence>MMKLIRVNAYVLLILTLICTTALAQSKISGKIVDQNKEALIGVSISIKGTTTGTISDVEGKYTLEAAPSQELVFSYIGYTSQTIAVGNQSVIDVTLQEDNKNLEELVVVGYGVTRKSDLTGAVGTVNSKQLQDTPSSRLDQVLQGRASGVMVTAANGSPGARSSIRIRGGNSISADNEPLYVIDGFIVGTDFNLNNINTNDIESIEVLKDATAISIYGTRGANGVIMVTTKGGAGFKGGKPNISVNVYRGVQTLARKIEYLNGFERADYGTEFAANSNSADPFADKSEVADSDWQDLITQNAAITNLDFSVGGNTPDLNYYVSTNYFKQDGIVKGTGLERYILRANLDFKLNKKLKAGIRFNGAFTRNENDKVDLSGVLQNALTSFPTYYPDGVTYWDQNIVTGGTLRNPLADLALMTDFTYGANLLTTAYVEYNPWKNITFRSTIGPKINWTKTNQFLPGDLPVRAAAQQGGFAKVSNTFEFDILQENTVTFDKEINENNRLNILAGFTWQKGLKETAYAQTQGLSVNAISYDNLSIGDPLTYRVGSDLTGSRQLVSWLARANYTFKNRYIFTGVARVDGASVYSGSNNAYAFFPSAAFAWRIIDEPFMQNQRVFSNLKLRSSFGSAGKESVDPYSTLAVLTNNILVFNDIQTIGIQRGRPANPELKWETTDQLDIGLEFGFLNNRITGEIDFYYKKTKDLLLARQLPKVTGFDTKLENVGSIRNQGLEFMINTINVDKKDFGWKSTLTLSGNRSKILNLAGVDEIIIFTMEQGGPGAKLINGRPVGVFTGVQYLGTYKSQEEIDADGNLGIRQVVGGPRFKDENGDGKINNDDHIEMGNPEPKIFGGLNNSFRYKNFTLDVFFQGTLGNDVYNEYNQQGFFGLSEVNIYAENRDRWSPENPTSDIPKAGGIASLSDVVSNSAMLEDGSHLRLKTLKLEYTLPINSKVVKGLSVYGVGSNVFLISKFRGYDPEATRFGTNSTVRGIIKNQYPNAKTFTLGLKANF</sequence>
<evidence type="ECO:0000313" key="11">
    <source>
        <dbReference type="Proteomes" id="UP000245880"/>
    </source>
</evidence>
<feature type="chain" id="PRO_5016392253" evidence="8">
    <location>
        <begin position="25"/>
        <end position="1006"/>
    </location>
</feature>
<keyword evidence="6 7" id="KW-0998">Cell outer membrane</keyword>
<dbReference type="InterPro" id="IPR036942">
    <property type="entry name" value="Beta-barrel_TonB_sf"/>
</dbReference>
<keyword evidence="4 7" id="KW-0812">Transmembrane</keyword>
<dbReference type="Proteomes" id="UP000245880">
    <property type="component" value="Unassembled WGS sequence"/>
</dbReference>
<gene>
    <name evidence="10" type="ORF">CLV98_10674</name>
</gene>
<evidence type="ECO:0000259" key="9">
    <source>
        <dbReference type="Pfam" id="PF07715"/>
    </source>
</evidence>
<evidence type="ECO:0000256" key="5">
    <source>
        <dbReference type="ARBA" id="ARBA00023136"/>
    </source>
</evidence>
<keyword evidence="11" id="KW-1185">Reference proteome</keyword>
<dbReference type="GO" id="GO:0009279">
    <property type="term" value="C:cell outer membrane"/>
    <property type="evidence" value="ECO:0007669"/>
    <property type="project" value="UniProtKB-SubCell"/>
</dbReference>
<dbReference type="OrthoDB" id="9768177at2"/>
<keyword evidence="5 7" id="KW-0472">Membrane</keyword>
<evidence type="ECO:0000256" key="3">
    <source>
        <dbReference type="ARBA" id="ARBA00022452"/>
    </source>
</evidence>
<dbReference type="InterPro" id="IPR008969">
    <property type="entry name" value="CarboxyPept-like_regulatory"/>
</dbReference>
<dbReference type="Gene3D" id="2.170.130.10">
    <property type="entry name" value="TonB-dependent receptor, plug domain"/>
    <property type="match status" value="1"/>
</dbReference>
<keyword evidence="2 7" id="KW-0813">Transport</keyword>
<feature type="signal peptide" evidence="8">
    <location>
        <begin position="1"/>
        <end position="24"/>
    </location>
</feature>
<dbReference type="InterPro" id="IPR039426">
    <property type="entry name" value="TonB-dep_rcpt-like"/>
</dbReference>
<dbReference type="SUPFAM" id="SSF56935">
    <property type="entry name" value="Porins"/>
    <property type="match status" value="1"/>
</dbReference>
<evidence type="ECO:0000256" key="4">
    <source>
        <dbReference type="ARBA" id="ARBA00022692"/>
    </source>
</evidence>
<comment type="caution">
    <text evidence="10">The sequence shown here is derived from an EMBL/GenBank/DDBJ whole genome shotgun (WGS) entry which is preliminary data.</text>
</comment>
<keyword evidence="3 7" id="KW-1134">Transmembrane beta strand</keyword>
<dbReference type="AlphaFoldDB" id="A0A316AIQ4"/>
<dbReference type="FunFam" id="2.60.40.1120:FF:000003">
    <property type="entry name" value="Outer membrane protein Omp121"/>
    <property type="match status" value="1"/>
</dbReference>
<reference evidence="10 11" key="1">
    <citation type="submission" date="2018-03" db="EMBL/GenBank/DDBJ databases">
        <title>Genomic Encyclopedia of Archaeal and Bacterial Type Strains, Phase II (KMG-II): from individual species to whole genera.</title>
        <authorList>
            <person name="Goeker M."/>
        </authorList>
    </citation>
    <scope>NUCLEOTIDE SEQUENCE [LARGE SCALE GENOMIC DNA]</scope>
    <source>
        <strain evidence="10 11">DSM 100346</strain>
    </source>
</reference>
<feature type="domain" description="TonB-dependent receptor plug" evidence="9">
    <location>
        <begin position="116"/>
        <end position="225"/>
    </location>
</feature>
<evidence type="ECO:0000256" key="6">
    <source>
        <dbReference type="ARBA" id="ARBA00023237"/>
    </source>
</evidence>
<dbReference type="InterPro" id="IPR023997">
    <property type="entry name" value="TonB-dep_OMP_SusC/RagA_CS"/>
</dbReference>
<organism evidence="10 11">
    <name type="scientific">Dyadobacter jejuensis</name>
    <dbReference type="NCBI Taxonomy" id="1082580"/>
    <lineage>
        <taxon>Bacteria</taxon>
        <taxon>Pseudomonadati</taxon>
        <taxon>Bacteroidota</taxon>
        <taxon>Cytophagia</taxon>
        <taxon>Cytophagales</taxon>
        <taxon>Spirosomataceae</taxon>
        <taxon>Dyadobacter</taxon>
    </lineage>
</organism>
<comment type="similarity">
    <text evidence="7">Belongs to the TonB-dependent receptor family.</text>
</comment>